<keyword evidence="3" id="KW-1185">Reference proteome</keyword>
<dbReference type="InterPro" id="IPR050706">
    <property type="entry name" value="Cyclic-di-GMP_PDE-like"/>
</dbReference>
<name>A0A7W7Y4Z3_9BACT</name>
<evidence type="ECO:0000313" key="2">
    <source>
        <dbReference type="EMBL" id="MBB5022206.1"/>
    </source>
</evidence>
<evidence type="ECO:0000313" key="3">
    <source>
        <dbReference type="Proteomes" id="UP000528322"/>
    </source>
</evidence>
<evidence type="ECO:0000259" key="1">
    <source>
        <dbReference type="PROSITE" id="PS50883"/>
    </source>
</evidence>
<dbReference type="Pfam" id="PF00563">
    <property type="entry name" value="EAL"/>
    <property type="match status" value="1"/>
</dbReference>
<protein>
    <submittedName>
        <fullName evidence="2">EAL domain-containing protein (Putative c-di-GMP-specific phosphodiesterase class I)</fullName>
    </submittedName>
</protein>
<dbReference type="Proteomes" id="UP000528322">
    <property type="component" value="Unassembled WGS sequence"/>
</dbReference>
<dbReference type="PANTHER" id="PTHR33121:SF70">
    <property type="entry name" value="SIGNALING PROTEIN YKOW"/>
    <property type="match status" value="1"/>
</dbReference>
<feature type="domain" description="EAL" evidence="1">
    <location>
        <begin position="1"/>
        <end position="65"/>
    </location>
</feature>
<sequence length="91" mass="10036">MKKKSYCSHIISLAHLLGKSVVAEGVETESELSVCKEMGINLVQGYLIQRPTTAVQEIDVVNAVVQRLQQGDRRQQGDDSVIISRELNAIV</sequence>
<reference evidence="2 3" key="1">
    <citation type="submission" date="2020-08" db="EMBL/GenBank/DDBJ databases">
        <title>Genomic Encyclopedia of Type Strains, Phase IV (KMG-IV): sequencing the most valuable type-strain genomes for metagenomic binning, comparative biology and taxonomic classification.</title>
        <authorList>
            <person name="Goeker M."/>
        </authorList>
    </citation>
    <scope>NUCLEOTIDE SEQUENCE [LARGE SCALE GENOMIC DNA]</scope>
    <source>
        <strain evidence="2 3">DSM 22071</strain>
    </source>
</reference>
<gene>
    <name evidence="2" type="ORF">HNR37_001534</name>
</gene>
<dbReference type="GO" id="GO:0071111">
    <property type="term" value="F:cyclic-guanylate-specific phosphodiesterase activity"/>
    <property type="evidence" value="ECO:0007669"/>
    <property type="project" value="InterPro"/>
</dbReference>
<accession>A0A7W7Y4Z3</accession>
<dbReference type="InterPro" id="IPR035919">
    <property type="entry name" value="EAL_sf"/>
</dbReference>
<dbReference type="PANTHER" id="PTHR33121">
    <property type="entry name" value="CYCLIC DI-GMP PHOSPHODIESTERASE PDEF"/>
    <property type="match status" value="1"/>
</dbReference>
<dbReference type="InterPro" id="IPR001633">
    <property type="entry name" value="EAL_dom"/>
</dbReference>
<dbReference type="AlphaFoldDB" id="A0A7W7Y4Z3"/>
<dbReference type="PROSITE" id="PS50883">
    <property type="entry name" value="EAL"/>
    <property type="match status" value="1"/>
</dbReference>
<comment type="caution">
    <text evidence="2">The sequence shown here is derived from an EMBL/GenBank/DDBJ whole genome shotgun (WGS) entry which is preliminary data.</text>
</comment>
<organism evidence="2 3">
    <name type="scientific">Desulfurispira natronophila</name>
    <dbReference type="NCBI Taxonomy" id="682562"/>
    <lineage>
        <taxon>Bacteria</taxon>
        <taxon>Pseudomonadati</taxon>
        <taxon>Chrysiogenota</taxon>
        <taxon>Chrysiogenia</taxon>
        <taxon>Chrysiogenales</taxon>
        <taxon>Chrysiogenaceae</taxon>
        <taxon>Desulfurispira</taxon>
    </lineage>
</organism>
<dbReference type="SUPFAM" id="SSF141868">
    <property type="entry name" value="EAL domain-like"/>
    <property type="match status" value="1"/>
</dbReference>
<dbReference type="Gene3D" id="3.20.20.450">
    <property type="entry name" value="EAL domain"/>
    <property type="match status" value="1"/>
</dbReference>
<dbReference type="EMBL" id="JACHID010000008">
    <property type="protein sequence ID" value="MBB5022206.1"/>
    <property type="molecule type" value="Genomic_DNA"/>
</dbReference>
<proteinExistence type="predicted"/>